<evidence type="ECO:0000313" key="1">
    <source>
        <dbReference type="EMBL" id="KAK8939074.1"/>
    </source>
</evidence>
<organism evidence="1 2">
    <name type="scientific">Platanthera zijinensis</name>
    <dbReference type="NCBI Taxonomy" id="2320716"/>
    <lineage>
        <taxon>Eukaryota</taxon>
        <taxon>Viridiplantae</taxon>
        <taxon>Streptophyta</taxon>
        <taxon>Embryophyta</taxon>
        <taxon>Tracheophyta</taxon>
        <taxon>Spermatophyta</taxon>
        <taxon>Magnoliopsida</taxon>
        <taxon>Liliopsida</taxon>
        <taxon>Asparagales</taxon>
        <taxon>Orchidaceae</taxon>
        <taxon>Orchidoideae</taxon>
        <taxon>Orchideae</taxon>
        <taxon>Orchidinae</taxon>
        <taxon>Platanthera</taxon>
    </lineage>
</organism>
<protein>
    <submittedName>
        <fullName evidence="1">Uncharacterized protein</fullName>
    </submittedName>
</protein>
<gene>
    <name evidence="1" type="ORF">KSP39_PZI010928</name>
</gene>
<dbReference type="EMBL" id="JBBWWQ010000009">
    <property type="protein sequence ID" value="KAK8939074.1"/>
    <property type="molecule type" value="Genomic_DNA"/>
</dbReference>
<name>A0AAP0BIC5_9ASPA</name>
<dbReference type="Proteomes" id="UP001418222">
    <property type="component" value="Unassembled WGS sequence"/>
</dbReference>
<sequence>MQLQKDTHADKVFDKTSFRHNFNLISSLARISIMSSTCGNCDCADKTQCVYAAEIMEYPEHNGKCNG</sequence>
<comment type="caution">
    <text evidence="1">The sequence shown here is derived from an EMBL/GenBank/DDBJ whole genome shotgun (WGS) entry which is preliminary data.</text>
</comment>
<accession>A0AAP0BIC5</accession>
<evidence type="ECO:0000313" key="2">
    <source>
        <dbReference type="Proteomes" id="UP001418222"/>
    </source>
</evidence>
<dbReference type="AlphaFoldDB" id="A0AAP0BIC5"/>
<reference evidence="1 2" key="1">
    <citation type="journal article" date="2022" name="Nat. Plants">
        <title>Genomes of leafy and leafless Platanthera orchids illuminate the evolution of mycoheterotrophy.</title>
        <authorList>
            <person name="Li M.H."/>
            <person name="Liu K.W."/>
            <person name="Li Z."/>
            <person name="Lu H.C."/>
            <person name="Ye Q.L."/>
            <person name="Zhang D."/>
            <person name="Wang J.Y."/>
            <person name="Li Y.F."/>
            <person name="Zhong Z.M."/>
            <person name="Liu X."/>
            <person name="Yu X."/>
            <person name="Liu D.K."/>
            <person name="Tu X.D."/>
            <person name="Liu B."/>
            <person name="Hao Y."/>
            <person name="Liao X.Y."/>
            <person name="Jiang Y.T."/>
            <person name="Sun W.H."/>
            <person name="Chen J."/>
            <person name="Chen Y.Q."/>
            <person name="Ai Y."/>
            <person name="Zhai J.W."/>
            <person name="Wu S.S."/>
            <person name="Zhou Z."/>
            <person name="Hsiao Y.Y."/>
            <person name="Wu W.L."/>
            <person name="Chen Y.Y."/>
            <person name="Lin Y.F."/>
            <person name="Hsu J.L."/>
            <person name="Li C.Y."/>
            <person name="Wang Z.W."/>
            <person name="Zhao X."/>
            <person name="Zhong W.Y."/>
            <person name="Ma X.K."/>
            <person name="Ma L."/>
            <person name="Huang J."/>
            <person name="Chen G.Z."/>
            <person name="Huang M.Z."/>
            <person name="Huang L."/>
            <person name="Peng D.H."/>
            <person name="Luo Y.B."/>
            <person name="Zou S.Q."/>
            <person name="Chen S.P."/>
            <person name="Lan S."/>
            <person name="Tsai W.C."/>
            <person name="Van de Peer Y."/>
            <person name="Liu Z.J."/>
        </authorList>
    </citation>
    <scope>NUCLEOTIDE SEQUENCE [LARGE SCALE GENOMIC DNA]</scope>
    <source>
        <strain evidence="1">Lor287</strain>
    </source>
</reference>
<keyword evidence="2" id="KW-1185">Reference proteome</keyword>
<proteinExistence type="predicted"/>